<feature type="compositionally biased region" description="Low complexity" evidence="1">
    <location>
        <begin position="211"/>
        <end position="222"/>
    </location>
</feature>
<feature type="compositionally biased region" description="Polar residues" evidence="1">
    <location>
        <begin position="334"/>
        <end position="350"/>
    </location>
</feature>
<feature type="region of interest" description="Disordered" evidence="1">
    <location>
        <begin position="180"/>
        <end position="222"/>
    </location>
</feature>
<feature type="compositionally biased region" description="Polar residues" evidence="1">
    <location>
        <begin position="50"/>
        <end position="68"/>
    </location>
</feature>
<proteinExistence type="predicted"/>
<evidence type="ECO:0000313" key="3">
    <source>
        <dbReference type="Proteomes" id="UP001148786"/>
    </source>
</evidence>
<feature type="compositionally biased region" description="Polar residues" evidence="1">
    <location>
        <begin position="104"/>
        <end position="117"/>
    </location>
</feature>
<feature type="compositionally biased region" description="Basic and acidic residues" evidence="1">
    <location>
        <begin position="93"/>
        <end position="103"/>
    </location>
</feature>
<feature type="compositionally biased region" description="Basic and acidic residues" evidence="1">
    <location>
        <begin position="352"/>
        <end position="365"/>
    </location>
</feature>
<name>A0A9W8JX87_9AGAR</name>
<keyword evidence="3" id="KW-1185">Reference proteome</keyword>
<evidence type="ECO:0000313" key="2">
    <source>
        <dbReference type="EMBL" id="KAJ3505957.1"/>
    </source>
</evidence>
<dbReference type="EMBL" id="JANKHO010000823">
    <property type="protein sequence ID" value="KAJ3505957.1"/>
    <property type="molecule type" value="Genomic_DNA"/>
</dbReference>
<dbReference type="OrthoDB" id="2804493at2759"/>
<comment type="caution">
    <text evidence="2">The sequence shown here is derived from an EMBL/GenBank/DDBJ whole genome shotgun (WGS) entry which is preliminary data.</text>
</comment>
<organism evidence="2 3">
    <name type="scientific">Agrocybe chaxingu</name>
    <dbReference type="NCBI Taxonomy" id="84603"/>
    <lineage>
        <taxon>Eukaryota</taxon>
        <taxon>Fungi</taxon>
        <taxon>Dikarya</taxon>
        <taxon>Basidiomycota</taxon>
        <taxon>Agaricomycotina</taxon>
        <taxon>Agaricomycetes</taxon>
        <taxon>Agaricomycetidae</taxon>
        <taxon>Agaricales</taxon>
        <taxon>Agaricineae</taxon>
        <taxon>Strophariaceae</taxon>
        <taxon>Agrocybe</taxon>
    </lineage>
</organism>
<protein>
    <submittedName>
        <fullName evidence="2">Uncharacterized protein</fullName>
    </submittedName>
</protein>
<sequence>MSVTSLPAYNKEPGEEELVIFRGRDMEDATMPAAVVMNSVDEDRDESIHSNDNSQVSRYSPMPATTNDMPLLHSDGTYGDLSLQSLSSPEQDLAQRRSSDTASHETSSLVRIESNQLPEGLPDPRGEVPAYFEVLDQNFLPSPQGQSDATPAQPASPESRPQRQSGFRTLLTRMSIVAHPNSHHRGDSAGSGISSNQSHGAESSNSRHRASPSSSSILSSSMFRTLSRQKSIHTLNSARLNSPSMISLNSISAPLTHTAVRTEFTYPKTGPTPEQLKLISSRESFARFGVPYGADAIAYAASTSRLDLLPPPPDFETASSDIQSPRSAAGPSRLRSSSNAPEPQERQSTADVDERDRTSSDRNPDESDIQPQPSSTTAPANVSNTSSQAAGLPTSETQAPSGSSISTNHNSISKASVQSQSAESQPSTVQIPAQAVSEFGKLSAPPPSSYHDVTAGSSRSESALSMYSYATAAESLTASTPRRSSFVSMDSAALNTAPSTPRIGQHILEATDVTVTPNTIRN</sequence>
<feature type="compositionally biased region" description="Polar residues" evidence="1">
    <location>
        <begin position="369"/>
        <end position="430"/>
    </location>
</feature>
<gene>
    <name evidence="2" type="ORF">NLJ89_g7138</name>
</gene>
<dbReference type="Proteomes" id="UP001148786">
    <property type="component" value="Unassembled WGS sequence"/>
</dbReference>
<dbReference type="AlphaFoldDB" id="A0A9W8JX87"/>
<feature type="compositionally biased region" description="Polar residues" evidence="1">
    <location>
        <begin position="191"/>
        <end position="202"/>
    </location>
</feature>
<reference evidence="2" key="1">
    <citation type="submission" date="2022-07" db="EMBL/GenBank/DDBJ databases">
        <title>Genome Sequence of Agrocybe chaxingu.</title>
        <authorList>
            <person name="Buettner E."/>
        </authorList>
    </citation>
    <scope>NUCLEOTIDE SEQUENCE</scope>
    <source>
        <strain evidence="2">MP-N11</strain>
    </source>
</reference>
<evidence type="ECO:0000256" key="1">
    <source>
        <dbReference type="SAM" id="MobiDB-lite"/>
    </source>
</evidence>
<feature type="region of interest" description="Disordered" evidence="1">
    <location>
        <begin position="36"/>
        <end position="127"/>
    </location>
</feature>
<feature type="region of interest" description="Disordered" evidence="1">
    <location>
        <begin position="310"/>
        <end position="430"/>
    </location>
</feature>
<feature type="region of interest" description="Disordered" evidence="1">
    <location>
        <begin position="139"/>
        <end position="164"/>
    </location>
</feature>
<feature type="compositionally biased region" description="Polar residues" evidence="1">
    <location>
        <begin position="139"/>
        <end position="150"/>
    </location>
</feature>
<feature type="compositionally biased region" description="Polar residues" evidence="1">
    <location>
        <begin position="317"/>
        <end position="326"/>
    </location>
</feature>
<accession>A0A9W8JX87</accession>